<dbReference type="InterPro" id="IPR036388">
    <property type="entry name" value="WH-like_DNA-bd_sf"/>
</dbReference>
<dbReference type="Gene3D" id="1.10.10.10">
    <property type="entry name" value="Winged helix-like DNA-binding domain superfamily/Winged helix DNA-binding domain"/>
    <property type="match status" value="1"/>
</dbReference>
<reference evidence="2 3" key="1">
    <citation type="journal article" date="2019" name="Int. J. Syst. Evol. Microbiol.">
        <title>The Global Catalogue of Microorganisms (GCM) 10K type strain sequencing project: providing services to taxonomists for standard genome sequencing and annotation.</title>
        <authorList>
            <consortium name="The Broad Institute Genomics Platform"/>
            <consortium name="The Broad Institute Genome Sequencing Center for Infectious Disease"/>
            <person name="Wu L."/>
            <person name="Ma J."/>
        </authorList>
    </citation>
    <scope>NUCLEOTIDE SEQUENCE [LARGE SCALE GENOMIC DNA]</scope>
    <source>
        <strain evidence="2 3">JCM 7356</strain>
    </source>
</reference>
<evidence type="ECO:0000313" key="2">
    <source>
        <dbReference type="EMBL" id="GAA2237577.1"/>
    </source>
</evidence>
<accession>A0ABN3DNJ0</accession>
<organism evidence="2 3">
    <name type="scientific">Kitasatospora cystarginea</name>
    <dbReference type="NCBI Taxonomy" id="58350"/>
    <lineage>
        <taxon>Bacteria</taxon>
        <taxon>Bacillati</taxon>
        <taxon>Actinomycetota</taxon>
        <taxon>Actinomycetes</taxon>
        <taxon>Kitasatosporales</taxon>
        <taxon>Streptomycetaceae</taxon>
        <taxon>Kitasatospora</taxon>
    </lineage>
</organism>
<dbReference type="SUPFAM" id="SSF46785">
    <property type="entry name" value="Winged helix' DNA-binding domain"/>
    <property type="match status" value="1"/>
</dbReference>
<dbReference type="SMART" id="SM00418">
    <property type="entry name" value="HTH_ARSR"/>
    <property type="match status" value="1"/>
</dbReference>
<dbReference type="RefSeq" id="WP_344635745.1">
    <property type="nucleotide sequence ID" value="NZ_BAAATR010000006.1"/>
</dbReference>
<sequence length="217" mass="22979">MESSDPGVHKALAVPARRALLAALTDAAEPLDNRQLAELVGQHITTVRHHLTALVQAGLVEVRQEEPTGGRGRPRLLYAAAPVREQLVAYRTLVDVLALGLGDSRGERAQRAGEAGRLWGATEQAADGSLTEQVMAAADGWGFEPELRTDGDAGGGEVLLHGCPFQHNAERNPEVVCSVHQGLLDAIAERAGQPGALRLHPFVGPHVCSISIGRRGN</sequence>
<gene>
    <name evidence="2" type="ORF">GCM10010430_18170</name>
</gene>
<dbReference type="EMBL" id="BAAATR010000006">
    <property type="protein sequence ID" value="GAA2237577.1"/>
    <property type="molecule type" value="Genomic_DNA"/>
</dbReference>
<evidence type="ECO:0000313" key="3">
    <source>
        <dbReference type="Proteomes" id="UP001500305"/>
    </source>
</evidence>
<proteinExistence type="predicted"/>
<evidence type="ECO:0000259" key="1">
    <source>
        <dbReference type="SMART" id="SM00418"/>
    </source>
</evidence>
<dbReference type="Proteomes" id="UP001500305">
    <property type="component" value="Unassembled WGS sequence"/>
</dbReference>
<keyword evidence="3" id="KW-1185">Reference proteome</keyword>
<name>A0ABN3DNJ0_9ACTN</name>
<dbReference type="InterPro" id="IPR036390">
    <property type="entry name" value="WH_DNA-bd_sf"/>
</dbReference>
<comment type="caution">
    <text evidence="2">The sequence shown here is derived from an EMBL/GenBank/DDBJ whole genome shotgun (WGS) entry which is preliminary data.</text>
</comment>
<protein>
    <submittedName>
        <fullName evidence="2">Helix-turn-helix domain-containing protein</fullName>
    </submittedName>
</protein>
<dbReference type="Pfam" id="PF12840">
    <property type="entry name" value="HTH_20"/>
    <property type="match status" value="1"/>
</dbReference>
<feature type="domain" description="HTH arsR-type" evidence="1">
    <location>
        <begin position="7"/>
        <end position="92"/>
    </location>
</feature>
<dbReference type="InterPro" id="IPR001845">
    <property type="entry name" value="HTH_ArsR_DNA-bd_dom"/>
</dbReference>